<evidence type="ECO:0000256" key="1">
    <source>
        <dbReference type="SAM" id="MobiDB-lite"/>
    </source>
</evidence>
<accession>A0A7Y4JMD0</accession>
<organism evidence="2 3">
    <name type="scientific">Corallococcus exercitus</name>
    <dbReference type="NCBI Taxonomy" id="2316736"/>
    <lineage>
        <taxon>Bacteria</taxon>
        <taxon>Pseudomonadati</taxon>
        <taxon>Myxococcota</taxon>
        <taxon>Myxococcia</taxon>
        <taxon>Myxococcales</taxon>
        <taxon>Cystobacterineae</taxon>
        <taxon>Myxococcaceae</taxon>
        <taxon>Corallococcus</taxon>
    </lineage>
</organism>
<reference evidence="2 3" key="1">
    <citation type="submission" date="2020-05" db="EMBL/GenBank/DDBJ databases">
        <authorList>
            <person name="Whitworth D."/>
        </authorList>
    </citation>
    <scope>NUCLEOTIDE SEQUENCE [LARGE SCALE GENOMIC DNA]</scope>
    <source>
        <strain evidence="2 3">CA046A</strain>
    </source>
</reference>
<evidence type="ECO:0000313" key="2">
    <source>
        <dbReference type="EMBL" id="NOK07695.1"/>
    </source>
</evidence>
<proteinExistence type="predicted"/>
<gene>
    <name evidence="2" type="ORF">HNS30_01345</name>
</gene>
<comment type="caution">
    <text evidence="2">The sequence shown here is derived from an EMBL/GenBank/DDBJ whole genome shotgun (WGS) entry which is preliminary data.</text>
</comment>
<dbReference type="RefSeq" id="WP_171411970.1">
    <property type="nucleotide sequence ID" value="NZ_JABFJW010000005.1"/>
</dbReference>
<dbReference type="Proteomes" id="UP000528460">
    <property type="component" value="Unassembled WGS sequence"/>
</dbReference>
<dbReference type="AlphaFoldDB" id="A0A7Y4JMD0"/>
<dbReference type="EMBL" id="JABFJW010000005">
    <property type="protein sequence ID" value="NOK07695.1"/>
    <property type="molecule type" value="Genomic_DNA"/>
</dbReference>
<sequence>MSGGTPKAPNTVPGINDAPTGTETLTREEAQSHARIFLENAPLFKPLRLSFKNSLQSYVTGFHSIAPRTIHLYCANSNCVNLESTTWLVMEQHPLAIYKCQNCQESRATFWIESVATKSAELMNPGGRPFSVMAEGIFRKLGQQPTWAPKIPKRLLKNLGPSATLFRRGVACLQEGLGIGASAYFRRVIEEEVKTLLELAERAAILDDDQAALDNIRVARESQVASDRLKIAVQKVPRTLRPGNANPLAVLYGALSGAVHQEPEDVALETASRLLKTFVFLFEELKERMDAAETYAADLQVLKQGSANRK</sequence>
<evidence type="ECO:0000313" key="3">
    <source>
        <dbReference type="Proteomes" id="UP000528460"/>
    </source>
</evidence>
<protein>
    <submittedName>
        <fullName evidence="2">Uncharacterized protein</fullName>
    </submittedName>
</protein>
<feature type="region of interest" description="Disordered" evidence="1">
    <location>
        <begin position="1"/>
        <end position="21"/>
    </location>
</feature>
<name>A0A7Y4JMD0_9BACT</name>